<reference evidence="4 5" key="1">
    <citation type="journal article" date="2004" name="Extremophiles">
        <title>Halobacillus locisalis sp. nov., a halophilic bacterium isolated from a marine solar saltern of the Yellow Sea in Korea.</title>
        <authorList>
            <person name="Yoon J.H."/>
            <person name="Kang K.H."/>
            <person name="Oh T.K."/>
            <person name="Park Y.H."/>
        </authorList>
    </citation>
    <scope>NUCLEOTIDE SEQUENCE [LARGE SCALE GENOMIC DNA]</scope>
    <source>
        <strain evidence="4 5">KCTC 3788</strain>
    </source>
</reference>
<name>A0A838CTZ9_9BACI</name>
<dbReference type="InterPro" id="IPR013830">
    <property type="entry name" value="SGNH_hydro"/>
</dbReference>
<feature type="compositionally biased region" description="Acidic residues" evidence="1">
    <location>
        <begin position="38"/>
        <end position="49"/>
    </location>
</feature>
<keyword evidence="2" id="KW-0812">Transmembrane</keyword>
<comment type="caution">
    <text evidence="4">The sequence shown here is derived from an EMBL/GenBank/DDBJ whole genome shotgun (WGS) entry which is preliminary data.</text>
</comment>
<feature type="transmembrane region" description="Helical" evidence="2">
    <location>
        <begin position="7"/>
        <end position="26"/>
    </location>
</feature>
<accession>A0A838CTZ9</accession>
<sequence>MKIWRWIASIALSITIGFFIVAAFVYSPEEATVQPPTETEEETQETEEQEILKEPIEEEPPDEELEDPAETEEPTFREGIRDVFTSVIESAKDLFIREDLHITALGDSLTQGVGDATDKGGYVGILDQTFDSNPNAGDVEIDNFGKRGNRTDQLLKRLNNEEEITNSIEQSDIAIITIGANDVMEVVQDNFTNLNYQAFVEAQEGYEERLGEILRTVNETNPDASIYLVGLYNPFNAYFNNIPELGQIMNDWNDISRQVVEESNRTTFIPIKDLFENSSENLLWEEDYFHPNERGYKRIAERVLEYIKEDIER</sequence>
<protein>
    <submittedName>
        <fullName evidence="4">SGNH/GDSL hydrolase family protein</fullName>
    </submittedName>
</protein>
<keyword evidence="2" id="KW-0472">Membrane</keyword>
<dbReference type="SUPFAM" id="SSF52266">
    <property type="entry name" value="SGNH hydrolase"/>
    <property type="match status" value="1"/>
</dbReference>
<dbReference type="AlphaFoldDB" id="A0A838CTZ9"/>
<dbReference type="RefSeq" id="WP_181472142.1">
    <property type="nucleotide sequence ID" value="NZ_JACEFG010000002.1"/>
</dbReference>
<evidence type="ECO:0000256" key="2">
    <source>
        <dbReference type="SAM" id="Phobius"/>
    </source>
</evidence>
<evidence type="ECO:0000313" key="4">
    <source>
        <dbReference type="EMBL" id="MBA2175106.1"/>
    </source>
</evidence>
<dbReference type="InterPro" id="IPR036514">
    <property type="entry name" value="SGNH_hydro_sf"/>
</dbReference>
<feature type="domain" description="SGNH hydrolase-type esterase" evidence="3">
    <location>
        <begin position="104"/>
        <end position="298"/>
    </location>
</feature>
<organism evidence="4 5">
    <name type="scientific">Halobacillus locisalis</name>
    <dbReference type="NCBI Taxonomy" id="220753"/>
    <lineage>
        <taxon>Bacteria</taxon>
        <taxon>Bacillati</taxon>
        <taxon>Bacillota</taxon>
        <taxon>Bacilli</taxon>
        <taxon>Bacillales</taxon>
        <taxon>Bacillaceae</taxon>
        <taxon>Halobacillus</taxon>
    </lineage>
</organism>
<evidence type="ECO:0000313" key="5">
    <source>
        <dbReference type="Proteomes" id="UP000571017"/>
    </source>
</evidence>
<gene>
    <name evidence="4" type="ORF">H0266_09395</name>
</gene>
<proteinExistence type="predicted"/>
<keyword evidence="5" id="KW-1185">Reference proteome</keyword>
<evidence type="ECO:0000259" key="3">
    <source>
        <dbReference type="Pfam" id="PF13472"/>
    </source>
</evidence>
<dbReference type="CDD" id="cd04506">
    <property type="entry name" value="SGNH_hydrolase_YpmR_like"/>
    <property type="match status" value="1"/>
</dbReference>
<keyword evidence="4" id="KW-0378">Hydrolase</keyword>
<keyword evidence="2" id="KW-1133">Transmembrane helix</keyword>
<dbReference type="PANTHER" id="PTHR30383">
    <property type="entry name" value="THIOESTERASE 1/PROTEASE 1/LYSOPHOSPHOLIPASE L1"/>
    <property type="match status" value="1"/>
</dbReference>
<feature type="region of interest" description="Disordered" evidence="1">
    <location>
        <begin position="32"/>
        <end position="78"/>
    </location>
</feature>
<evidence type="ECO:0000256" key="1">
    <source>
        <dbReference type="SAM" id="MobiDB-lite"/>
    </source>
</evidence>
<dbReference type="PANTHER" id="PTHR30383:SF27">
    <property type="entry name" value="SPORE GERMINATION LIPASE LIPC"/>
    <property type="match status" value="1"/>
</dbReference>
<dbReference type="Proteomes" id="UP000571017">
    <property type="component" value="Unassembled WGS sequence"/>
</dbReference>
<dbReference type="Gene3D" id="3.40.50.1110">
    <property type="entry name" value="SGNH hydrolase"/>
    <property type="match status" value="1"/>
</dbReference>
<dbReference type="EMBL" id="JACEFG010000002">
    <property type="protein sequence ID" value="MBA2175106.1"/>
    <property type="molecule type" value="Genomic_DNA"/>
</dbReference>
<dbReference type="Pfam" id="PF13472">
    <property type="entry name" value="Lipase_GDSL_2"/>
    <property type="match status" value="1"/>
</dbReference>
<dbReference type="InterPro" id="IPR051532">
    <property type="entry name" value="Ester_Hydrolysis_Enzymes"/>
</dbReference>
<feature type="compositionally biased region" description="Acidic residues" evidence="1">
    <location>
        <begin position="56"/>
        <end position="73"/>
    </location>
</feature>
<dbReference type="GO" id="GO:0004622">
    <property type="term" value="F:phosphatidylcholine lysophospholipase activity"/>
    <property type="evidence" value="ECO:0007669"/>
    <property type="project" value="TreeGrafter"/>
</dbReference>